<dbReference type="GO" id="GO:0031969">
    <property type="term" value="C:chloroplast membrane"/>
    <property type="evidence" value="ECO:0007669"/>
    <property type="project" value="UniProtKB-SubCell"/>
</dbReference>
<feature type="transmembrane region" description="Helical" evidence="13">
    <location>
        <begin position="439"/>
        <end position="456"/>
    </location>
</feature>
<evidence type="ECO:0000256" key="2">
    <source>
        <dbReference type="ARBA" id="ARBA00007931"/>
    </source>
</evidence>
<dbReference type="RefSeq" id="XP_021866037.2">
    <property type="nucleotide sequence ID" value="XM_022010345.2"/>
</dbReference>
<dbReference type="KEGG" id="soe:110804731"/>
<evidence type="ECO:0000313" key="15">
    <source>
        <dbReference type="RefSeq" id="XP_021866037.2"/>
    </source>
</evidence>
<feature type="region of interest" description="Disordered" evidence="12">
    <location>
        <begin position="25"/>
        <end position="93"/>
    </location>
</feature>
<keyword evidence="7" id="KW-0378">Hydrolase</keyword>
<dbReference type="GeneID" id="110804731"/>
<keyword evidence="6 13" id="KW-0812">Transmembrane</keyword>
<gene>
    <name evidence="15" type="primary">LOC110804731</name>
</gene>
<evidence type="ECO:0000256" key="9">
    <source>
        <dbReference type="ARBA" id="ARBA00022989"/>
    </source>
</evidence>
<keyword evidence="10" id="KW-0482">Metalloprotease</keyword>
<keyword evidence="8" id="KW-0809">Transit peptide</keyword>
<dbReference type="AlphaFoldDB" id="A0A9R0JDJ3"/>
<keyword evidence="9 13" id="KW-1133">Transmembrane helix</keyword>
<evidence type="ECO:0000256" key="10">
    <source>
        <dbReference type="ARBA" id="ARBA00023049"/>
    </source>
</evidence>
<evidence type="ECO:0000256" key="3">
    <source>
        <dbReference type="ARBA" id="ARBA00022528"/>
    </source>
</evidence>
<evidence type="ECO:0000256" key="6">
    <source>
        <dbReference type="ARBA" id="ARBA00022692"/>
    </source>
</evidence>
<keyword evidence="3" id="KW-0150">Chloroplast</keyword>
<evidence type="ECO:0000256" key="12">
    <source>
        <dbReference type="SAM" id="MobiDB-lite"/>
    </source>
</evidence>
<reference evidence="14" key="1">
    <citation type="journal article" date="2021" name="Nat. Commun.">
        <title>Genomic analyses provide insights into spinach domestication and the genetic basis of agronomic traits.</title>
        <authorList>
            <person name="Cai X."/>
            <person name="Sun X."/>
            <person name="Xu C."/>
            <person name="Sun H."/>
            <person name="Wang X."/>
            <person name="Ge C."/>
            <person name="Zhang Z."/>
            <person name="Wang Q."/>
            <person name="Fei Z."/>
            <person name="Jiao C."/>
            <person name="Wang Q."/>
        </authorList>
    </citation>
    <scope>NUCLEOTIDE SEQUENCE [LARGE SCALE GENOMIC DNA]</scope>
    <source>
        <strain evidence="14">cv. Varoflay</strain>
    </source>
</reference>
<evidence type="ECO:0000256" key="5">
    <source>
        <dbReference type="ARBA" id="ARBA00022670"/>
    </source>
</evidence>
<comment type="subcellular location">
    <subcellularLocation>
        <location evidence="1">Plastid</location>
        <location evidence="1">Chloroplast membrane</location>
        <topology evidence="1">Multi-pass membrane protein</topology>
    </subcellularLocation>
</comment>
<dbReference type="InterPro" id="IPR044838">
    <property type="entry name" value="EGY1-like"/>
</dbReference>
<dbReference type="Proteomes" id="UP000813463">
    <property type="component" value="Chromosome 4"/>
</dbReference>
<name>A0A9R0JDJ3_SPIOL</name>
<protein>
    <submittedName>
        <fullName evidence="15">Probable zinc metallopeptidase EGY3, chloroplastic isoform X1</fullName>
    </submittedName>
</protein>
<feature type="transmembrane region" description="Helical" evidence="13">
    <location>
        <begin position="357"/>
        <end position="382"/>
    </location>
</feature>
<evidence type="ECO:0000256" key="13">
    <source>
        <dbReference type="SAM" id="Phobius"/>
    </source>
</evidence>
<dbReference type="GO" id="GO:0009507">
    <property type="term" value="C:chloroplast"/>
    <property type="evidence" value="ECO:0000318"/>
    <property type="project" value="GO_Central"/>
</dbReference>
<evidence type="ECO:0000256" key="1">
    <source>
        <dbReference type="ARBA" id="ARBA00004508"/>
    </source>
</evidence>
<keyword evidence="5" id="KW-0645">Protease</keyword>
<organism evidence="14 15">
    <name type="scientific">Spinacia oleracea</name>
    <name type="common">Spinach</name>
    <dbReference type="NCBI Taxonomy" id="3562"/>
    <lineage>
        <taxon>Eukaryota</taxon>
        <taxon>Viridiplantae</taxon>
        <taxon>Streptophyta</taxon>
        <taxon>Embryophyta</taxon>
        <taxon>Tracheophyta</taxon>
        <taxon>Spermatophyta</taxon>
        <taxon>Magnoliopsida</taxon>
        <taxon>eudicotyledons</taxon>
        <taxon>Gunneridae</taxon>
        <taxon>Pentapetalae</taxon>
        <taxon>Caryophyllales</taxon>
        <taxon>Chenopodiaceae</taxon>
        <taxon>Chenopodioideae</taxon>
        <taxon>Anserineae</taxon>
        <taxon>Spinacia</taxon>
    </lineage>
</organism>
<evidence type="ECO:0000313" key="14">
    <source>
        <dbReference type="Proteomes" id="UP000813463"/>
    </source>
</evidence>
<accession>A0A9R0JDJ3</accession>
<comment type="similarity">
    <text evidence="2">Belongs to the peptidase M50B family.</text>
</comment>
<evidence type="ECO:0000256" key="7">
    <source>
        <dbReference type="ARBA" id="ARBA00022801"/>
    </source>
</evidence>
<keyword evidence="4" id="KW-0934">Plastid</keyword>
<evidence type="ECO:0000256" key="8">
    <source>
        <dbReference type="ARBA" id="ARBA00022946"/>
    </source>
</evidence>
<proteinExistence type="inferred from homology"/>
<dbReference type="PANTHER" id="PTHR31412">
    <property type="entry name" value="ZINC METALLOPROTEASE EGY1"/>
    <property type="match status" value="1"/>
</dbReference>
<feature type="transmembrane region" description="Helical" evidence="13">
    <location>
        <begin position="477"/>
        <end position="503"/>
    </location>
</feature>
<evidence type="ECO:0000256" key="4">
    <source>
        <dbReference type="ARBA" id="ARBA00022640"/>
    </source>
</evidence>
<keyword evidence="11 13" id="KW-0472">Membrane</keyword>
<keyword evidence="14" id="KW-1185">Reference proteome</keyword>
<reference evidence="15" key="2">
    <citation type="submission" date="2025-08" db="UniProtKB">
        <authorList>
            <consortium name="RefSeq"/>
        </authorList>
    </citation>
    <scope>IDENTIFICATION</scope>
    <source>
        <tissue evidence="15">Leaf</tissue>
    </source>
</reference>
<dbReference type="PANTHER" id="PTHR31412:SF2">
    <property type="entry name" value="ZINC METALLOPEPTIDASE EGY3, CHLOROPLASTIC-RELATED"/>
    <property type="match status" value="1"/>
</dbReference>
<sequence length="521" mass="57096">MATLFISPPSSSWVSNKTQKLASFSSNSHFHHPVTLSSYSKPSKPRKLRFSQQDEGERESSSVVVVDEKSKNDEDTQNGVEEREEVDDEQKQQELDWKNDAEFKKFMGNPSIEAAIKLEKKRADRKLKELDDESKSDNPIVGVFNRIAPENLLREKETLEKVEQAFKALDLNKLKNGFGFDTFFATDVRRFGDGGIFIGNLRKPIEEVMPKLEKKLSEAAGTEVVVWFMEEKKDDITKQVCLVQPKSEIDLQFESTNLSTPWGYLSAIALGVTTFGTIALTSGFFVKPGATFDDYLANVVPLFGGFLTILGVSEIVTRLTANRYGVKLSPSFLVPSNWTGCLGVMNNYESLLPSKKALFDIPVARTASAYLTSLALAVVAFASDGSFNGGDNALFVRPQFFENNPLFSFIQYVIGPYADDLGNVLPYAVEGVGVPVDPLAFAGLLGMVVTSLNLLPCGKLEGGRIAQAMFGRNTATLLSFATSLLLGIGGLSGSVICLSWGLFATFFRGGEENPAKDEITP</sequence>
<dbReference type="GO" id="GO:0006508">
    <property type="term" value="P:proteolysis"/>
    <property type="evidence" value="ECO:0007669"/>
    <property type="project" value="UniProtKB-KW"/>
</dbReference>
<evidence type="ECO:0000256" key="11">
    <source>
        <dbReference type="ARBA" id="ARBA00023136"/>
    </source>
</evidence>
<feature type="transmembrane region" description="Helical" evidence="13">
    <location>
        <begin position="262"/>
        <end position="286"/>
    </location>
</feature>
<feature type="transmembrane region" description="Helical" evidence="13">
    <location>
        <begin position="295"/>
        <end position="316"/>
    </location>
</feature>
<dbReference type="GO" id="GO:0004222">
    <property type="term" value="F:metalloendopeptidase activity"/>
    <property type="evidence" value="ECO:0000318"/>
    <property type="project" value="GO_Central"/>
</dbReference>